<dbReference type="PANTHER" id="PTHR47505:SF1">
    <property type="entry name" value="DNA UTILIZATION PROTEIN YHGH"/>
    <property type="match status" value="1"/>
</dbReference>
<reference evidence="3 4" key="1">
    <citation type="submission" date="2016-06" db="EMBL/GenBank/DDBJ databases">
        <title>Draft genome of Moraxella nonliquefaciens CCUG 60284.</title>
        <authorList>
            <person name="Salva-Serra F."/>
            <person name="Engstrom-Jakobsson H."/>
            <person name="Thorell K."/>
            <person name="Gonzales-Siles L."/>
            <person name="Karlsson R."/>
            <person name="Boulund F."/>
            <person name="Engstrand L."/>
            <person name="Kristiansson E."/>
            <person name="Moore E."/>
        </authorList>
    </citation>
    <scope>NUCLEOTIDE SEQUENCE [LARGE SCALE GENOMIC DNA]</scope>
    <source>
        <strain evidence="3 4">CCUG 60284</strain>
    </source>
</reference>
<sequence length="191" mass="21784">MSPKEIKGRWKAGWALDAHTLSSIPNTDGTYNTTRSKIGETVFQLKYRHNQEPMGFLVQELVTFLQTRLVLPYIDVIIATPPSQNRDFQPVFEIASRVASQLGKSIDFNFVLKTKPTTQLKSITDINERQQIISGAFAVSDPNKYRDKKVLIIDDLYRSGTTLNEISKVLYEQAYVNNVYVVTLTHTRSNR</sequence>
<dbReference type="InterPro" id="IPR029057">
    <property type="entry name" value="PRTase-like"/>
</dbReference>
<name>A0A1B8PHM3_MORNO</name>
<proteinExistence type="inferred from homology"/>
<dbReference type="InterPro" id="IPR000836">
    <property type="entry name" value="PRTase_dom"/>
</dbReference>
<dbReference type="CDD" id="cd06223">
    <property type="entry name" value="PRTases_typeI"/>
    <property type="match status" value="1"/>
</dbReference>
<dbReference type="OrthoDB" id="9779910at2"/>
<dbReference type="Gene3D" id="3.40.50.2020">
    <property type="match status" value="1"/>
</dbReference>
<accession>A0A1B8PHM3</accession>
<dbReference type="Proteomes" id="UP000092671">
    <property type="component" value="Unassembled WGS sequence"/>
</dbReference>
<evidence type="ECO:0000313" key="4">
    <source>
        <dbReference type="Proteomes" id="UP000092671"/>
    </source>
</evidence>
<dbReference type="PANTHER" id="PTHR47505">
    <property type="entry name" value="DNA UTILIZATION PROTEIN YHGH"/>
    <property type="match status" value="1"/>
</dbReference>
<dbReference type="SUPFAM" id="SSF53271">
    <property type="entry name" value="PRTase-like"/>
    <property type="match status" value="1"/>
</dbReference>
<dbReference type="EMBL" id="LZDN01000043">
    <property type="protein sequence ID" value="OBX48691.1"/>
    <property type="molecule type" value="Genomic_DNA"/>
</dbReference>
<gene>
    <name evidence="3" type="ORF">A9Z60_04700</name>
</gene>
<dbReference type="Pfam" id="PF00156">
    <property type="entry name" value="Pribosyltran"/>
    <property type="match status" value="1"/>
</dbReference>
<comment type="similarity">
    <text evidence="1">Belongs to the ComF/GntX family.</text>
</comment>
<feature type="domain" description="Phosphoribosyltransferase" evidence="2">
    <location>
        <begin position="93"/>
        <end position="184"/>
    </location>
</feature>
<protein>
    <recommendedName>
        <fullName evidence="2">Phosphoribosyltransferase domain-containing protein</fullName>
    </recommendedName>
</protein>
<comment type="caution">
    <text evidence="3">The sequence shown here is derived from an EMBL/GenBank/DDBJ whole genome shotgun (WGS) entry which is preliminary data.</text>
</comment>
<dbReference type="AlphaFoldDB" id="A0A1B8PHM3"/>
<evidence type="ECO:0000259" key="2">
    <source>
        <dbReference type="Pfam" id="PF00156"/>
    </source>
</evidence>
<organism evidence="3 4">
    <name type="scientific">Moraxella nonliquefaciens</name>
    <dbReference type="NCBI Taxonomy" id="478"/>
    <lineage>
        <taxon>Bacteria</taxon>
        <taxon>Pseudomonadati</taxon>
        <taxon>Pseudomonadota</taxon>
        <taxon>Gammaproteobacteria</taxon>
        <taxon>Moraxellales</taxon>
        <taxon>Moraxellaceae</taxon>
        <taxon>Moraxella</taxon>
    </lineage>
</organism>
<evidence type="ECO:0000313" key="3">
    <source>
        <dbReference type="EMBL" id="OBX48691.1"/>
    </source>
</evidence>
<dbReference type="InterPro" id="IPR051910">
    <property type="entry name" value="ComF/GntX_DNA_util-trans"/>
</dbReference>
<dbReference type="RefSeq" id="WP_066894085.1">
    <property type="nucleotide sequence ID" value="NZ_LZDN01000043.1"/>
</dbReference>
<evidence type="ECO:0000256" key="1">
    <source>
        <dbReference type="ARBA" id="ARBA00008007"/>
    </source>
</evidence>